<organism evidence="2 3">
    <name type="scientific">Hymenobacter tibetensis</name>
    <dbReference type="NCBI Taxonomy" id="497967"/>
    <lineage>
        <taxon>Bacteria</taxon>
        <taxon>Pseudomonadati</taxon>
        <taxon>Bacteroidota</taxon>
        <taxon>Cytophagia</taxon>
        <taxon>Cytophagales</taxon>
        <taxon>Hymenobacteraceae</taxon>
        <taxon>Hymenobacter</taxon>
    </lineage>
</organism>
<dbReference type="RefSeq" id="WP_243798580.1">
    <property type="nucleotide sequence ID" value="NZ_CP094669.1"/>
</dbReference>
<gene>
    <name evidence="2" type="ORF">MTX78_22645</name>
</gene>
<dbReference type="Gene3D" id="3.10.450.50">
    <property type="match status" value="1"/>
</dbReference>
<evidence type="ECO:0000313" key="2">
    <source>
        <dbReference type="EMBL" id="UOG74901.1"/>
    </source>
</evidence>
<dbReference type="InterPro" id="IPR037401">
    <property type="entry name" value="SnoaL-like"/>
</dbReference>
<reference evidence="2 3" key="1">
    <citation type="submission" date="2022-03" db="EMBL/GenBank/DDBJ databases">
        <title>Hymenobactersp. isolated from the air.</title>
        <authorList>
            <person name="Won M."/>
            <person name="Kwon S.-W."/>
        </authorList>
    </citation>
    <scope>NUCLEOTIDE SEQUENCE [LARGE SCALE GENOMIC DNA]</scope>
    <source>
        <strain evidence="2 3">KACC 21982</strain>
    </source>
</reference>
<keyword evidence="3" id="KW-1185">Reference proteome</keyword>
<accession>A0ABY4CX96</accession>
<dbReference type="EMBL" id="CP094669">
    <property type="protein sequence ID" value="UOG74901.1"/>
    <property type="molecule type" value="Genomic_DNA"/>
</dbReference>
<dbReference type="Proteomes" id="UP000831113">
    <property type="component" value="Chromosome"/>
</dbReference>
<dbReference type="InterPro" id="IPR032710">
    <property type="entry name" value="NTF2-like_dom_sf"/>
</dbReference>
<name>A0ABY4CX96_9BACT</name>
<evidence type="ECO:0000313" key="3">
    <source>
        <dbReference type="Proteomes" id="UP000831113"/>
    </source>
</evidence>
<proteinExistence type="predicted"/>
<evidence type="ECO:0000259" key="1">
    <source>
        <dbReference type="Pfam" id="PF12680"/>
    </source>
</evidence>
<sequence>MNAQFDVINQYFHLVESLNIDPAAFAAVLHPEVEQIEFPNAIYRSTQYRSFDDVMSQVRMGRELLRNTSFEVHHTHTNADGSILVEGLWQAIAVNDVAGLTRGQQMIAHVCMIFEFKEDRIYRQRRYTCYQME</sequence>
<dbReference type="Pfam" id="PF12680">
    <property type="entry name" value="SnoaL_2"/>
    <property type="match status" value="1"/>
</dbReference>
<protein>
    <submittedName>
        <fullName evidence="2">Nuclear transport factor 2 family protein</fullName>
    </submittedName>
</protein>
<feature type="domain" description="SnoaL-like" evidence="1">
    <location>
        <begin position="20"/>
        <end position="123"/>
    </location>
</feature>
<dbReference type="SUPFAM" id="SSF54427">
    <property type="entry name" value="NTF2-like"/>
    <property type="match status" value="1"/>
</dbReference>